<sequence>MSRVVLALVLLCPFAAGACIVDGTAEEILGRVFAQSRFVFLATVGPTERIPSEDDRFESVLASDLTVVESFKGALKPGERVPMRLGQPKETNAHFPAFAWLGDRVLIYAPSIPVTEESFNIQCGMASHVIGNYDDPNDDIEYLEILRRLKNPETEG</sequence>
<gene>
    <name evidence="2" type="ORF">IFO71_21525</name>
</gene>
<evidence type="ECO:0000313" key="2">
    <source>
        <dbReference type="EMBL" id="MBD8528334.1"/>
    </source>
</evidence>
<dbReference type="Proteomes" id="UP000613768">
    <property type="component" value="Unassembled WGS sequence"/>
</dbReference>
<dbReference type="EMBL" id="JACYTR010000131">
    <property type="protein sequence ID" value="MBD8528334.1"/>
    <property type="molecule type" value="Genomic_DNA"/>
</dbReference>
<dbReference type="AlphaFoldDB" id="A0AAW3ZSD2"/>
<evidence type="ECO:0000313" key="3">
    <source>
        <dbReference type="Proteomes" id="UP000613768"/>
    </source>
</evidence>
<keyword evidence="1" id="KW-0732">Signal</keyword>
<keyword evidence="3" id="KW-1185">Reference proteome</keyword>
<feature type="chain" id="PRO_5043374669" description="Cyclophilin-like domain-containing protein" evidence="1">
    <location>
        <begin position="19"/>
        <end position="156"/>
    </location>
</feature>
<comment type="caution">
    <text evidence="2">The sequence shown here is derived from an EMBL/GenBank/DDBJ whole genome shotgun (WGS) entry which is preliminary data.</text>
</comment>
<evidence type="ECO:0000256" key="1">
    <source>
        <dbReference type="SAM" id="SignalP"/>
    </source>
</evidence>
<accession>A0AAW3ZSD2</accession>
<dbReference type="PROSITE" id="PS51257">
    <property type="entry name" value="PROKAR_LIPOPROTEIN"/>
    <property type="match status" value="1"/>
</dbReference>
<reference evidence="2 3" key="1">
    <citation type="submission" date="2020-09" db="EMBL/GenBank/DDBJ databases">
        <title>Pseudoxanthomonas sp. CAU 1598 isolated from sand of Yaerae Beach.</title>
        <authorList>
            <person name="Kim W."/>
        </authorList>
    </citation>
    <scope>NUCLEOTIDE SEQUENCE [LARGE SCALE GENOMIC DNA]</scope>
    <source>
        <strain evidence="2 3">CAU 1598</strain>
    </source>
</reference>
<dbReference type="RefSeq" id="WP_192031748.1">
    <property type="nucleotide sequence ID" value="NZ_JACYTR010000131.1"/>
</dbReference>
<organism evidence="2 3">
    <name type="scientific">Pseudomarimonas arenosa</name>
    <dbReference type="NCBI Taxonomy" id="2774145"/>
    <lineage>
        <taxon>Bacteria</taxon>
        <taxon>Pseudomonadati</taxon>
        <taxon>Pseudomonadota</taxon>
        <taxon>Gammaproteobacteria</taxon>
        <taxon>Lysobacterales</taxon>
        <taxon>Lysobacteraceae</taxon>
        <taxon>Pseudomarimonas</taxon>
    </lineage>
</organism>
<proteinExistence type="predicted"/>
<feature type="signal peptide" evidence="1">
    <location>
        <begin position="1"/>
        <end position="18"/>
    </location>
</feature>
<protein>
    <recommendedName>
        <fullName evidence="4">Cyclophilin-like domain-containing protein</fullName>
    </recommendedName>
</protein>
<evidence type="ECO:0008006" key="4">
    <source>
        <dbReference type="Google" id="ProtNLM"/>
    </source>
</evidence>
<name>A0AAW3ZSD2_9GAMM</name>